<dbReference type="AlphaFoldDB" id="A0AAJ8MJ85"/>
<dbReference type="PROSITE" id="PS51180">
    <property type="entry name" value="BRO1"/>
    <property type="match status" value="1"/>
</dbReference>
<evidence type="ECO:0000256" key="2">
    <source>
        <dbReference type="ARBA" id="ARBA00022193"/>
    </source>
</evidence>
<dbReference type="Proteomes" id="UP000078595">
    <property type="component" value="Chromosome 7"/>
</dbReference>
<reference evidence="5" key="2">
    <citation type="submission" date="2024-02" db="EMBL/GenBank/DDBJ databases">
        <title>Comparative genomics of Cryptococcus and Kwoniella reveals pathogenesis evolution and contrasting modes of karyotype evolution via chromosome fusion or intercentromeric recombination.</title>
        <authorList>
            <person name="Coelho M.A."/>
            <person name="David-Palma M."/>
            <person name="Shea T."/>
            <person name="Bowers K."/>
            <person name="McGinley-Smith S."/>
            <person name="Mohammad A.W."/>
            <person name="Gnirke A."/>
            <person name="Yurkov A.M."/>
            <person name="Nowrousian M."/>
            <person name="Sun S."/>
            <person name="Cuomo C.A."/>
            <person name="Heitman J."/>
        </authorList>
    </citation>
    <scope>NUCLEOTIDE SEQUENCE</scope>
    <source>
        <strain evidence="5">CBS 10117</strain>
    </source>
</reference>
<proteinExistence type="inferred from homology"/>
<evidence type="ECO:0000256" key="3">
    <source>
        <dbReference type="SAM" id="MobiDB-lite"/>
    </source>
</evidence>
<organism evidence="5 6">
    <name type="scientific">Kwoniella dejecticola CBS 10117</name>
    <dbReference type="NCBI Taxonomy" id="1296121"/>
    <lineage>
        <taxon>Eukaryota</taxon>
        <taxon>Fungi</taxon>
        <taxon>Dikarya</taxon>
        <taxon>Basidiomycota</taxon>
        <taxon>Agaricomycotina</taxon>
        <taxon>Tremellomycetes</taxon>
        <taxon>Tremellales</taxon>
        <taxon>Cryptococcaceae</taxon>
        <taxon>Kwoniella</taxon>
    </lineage>
</organism>
<evidence type="ECO:0000256" key="1">
    <source>
        <dbReference type="ARBA" id="ARBA00010997"/>
    </source>
</evidence>
<dbReference type="EMBL" id="CP144536">
    <property type="protein sequence ID" value="WWC63323.1"/>
    <property type="molecule type" value="Genomic_DNA"/>
</dbReference>
<comment type="similarity">
    <text evidence="1">Belongs to the palC family.</text>
</comment>
<accession>A0AAJ8MJ85</accession>
<dbReference type="SMART" id="SM01041">
    <property type="entry name" value="BRO1"/>
    <property type="match status" value="1"/>
</dbReference>
<dbReference type="PANTHER" id="PTHR40463">
    <property type="entry name" value="PH-RESPONSE REGULATOR PROTEIN PALC"/>
    <property type="match status" value="1"/>
</dbReference>
<dbReference type="InterPro" id="IPR037505">
    <property type="entry name" value="pH-resp_palC"/>
</dbReference>
<evidence type="ECO:0000313" key="5">
    <source>
        <dbReference type="EMBL" id="WWC63323.1"/>
    </source>
</evidence>
<dbReference type="InterPro" id="IPR004328">
    <property type="entry name" value="BRO1_dom"/>
</dbReference>
<dbReference type="InterPro" id="IPR038499">
    <property type="entry name" value="BRO1_sf"/>
</dbReference>
<feature type="domain" description="BRO1" evidence="4">
    <location>
        <begin position="2"/>
        <end position="445"/>
    </location>
</feature>
<gene>
    <name evidence="5" type="ORF">I303_105923</name>
</gene>
<dbReference type="PANTHER" id="PTHR40463:SF1">
    <property type="entry name" value="PH-RESPONSE REGULATOR PROTEIN PALC"/>
    <property type="match status" value="1"/>
</dbReference>
<reference evidence="5" key="1">
    <citation type="submission" date="2013-07" db="EMBL/GenBank/DDBJ databases">
        <authorList>
            <consortium name="The Broad Institute Genome Sequencing Platform"/>
            <person name="Cuomo C."/>
            <person name="Litvintseva A."/>
            <person name="Chen Y."/>
            <person name="Heitman J."/>
            <person name="Sun S."/>
            <person name="Springer D."/>
            <person name="Dromer F."/>
            <person name="Young S.K."/>
            <person name="Zeng Q."/>
            <person name="Gargeya S."/>
            <person name="Fitzgerald M."/>
            <person name="Abouelleil A."/>
            <person name="Alvarado L."/>
            <person name="Berlin A.M."/>
            <person name="Chapman S.B."/>
            <person name="Dewar J."/>
            <person name="Goldberg J."/>
            <person name="Griggs A."/>
            <person name="Gujja S."/>
            <person name="Hansen M."/>
            <person name="Howarth C."/>
            <person name="Imamovic A."/>
            <person name="Larimer J."/>
            <person name="McCowan C."/>
            <person name="Murphy C."/>
            <person name="Pearson M."/>
            <person name="Priest M."/>
            <person name="Roberts A."/>
            <person name="Saif S."/>
            <person name="Shea T."/>
            <person name="Sykes S."/>
            <person name="Wortman J."/>
            <person name="Nusbaum C."/>
            <person name="Birren B."/>
        </authorList>
    </citation>
    <scope>NUCLEOTIDE SEQUENCE</scope>
    <source>
        <strain evidence="5">CBS 10117</strain>
    </source>
</reference>
<dbReference type="GO" id="GO:0071467">
    <property type="term" value="P:cellular response to pH"/>
    <property type="evidence" value="ECO:0007669"/>
    <property type="project" value="InterPro"/>
</dbReference>
<feature type="region of interest" description="Disordered" evidence="3">
    <location>
        <begin position="450"/>
        <end position="488"/>
    </location>
</feature>
<protein>
    <recommendedName>
        <fullName evidence="2">pH-response regulator protein palC</fullName>
    </recommendedName>
</protein>
<keyword evidence="6" id="KW-1185">Reference proteome</keyword>
<dbReference type="KEGG" id="kdj:28969645"/>
<dbReference type="GeneID" id="28969645"/>
<name>A0AAJ8MJ85_9TREE</name>
<sequence>MPPYLLPLSRTSLLTYSSLLTDPSGSYTGVLADATAARTKLQLALKSVADNEPGASALAVIDAVQVYLPYLKGIIACLDADELLFRGEPNFPWSSPLTSYTLSSPLLQLPSIHSEHLFVLLTYILALSNHAHSILASLPSFEPSPGQKSVPHMSAEDDKRTTAGLSRAVDLLCQASGIADWVSENVSLKIDSVKQASGGRVGGQKWPIESNRETFKGLSMMLLADAHLTAIRKLLLPVLPHVLFSPPGPPLPSNHPSPSLLAKLYLHVTSLYNSSRALLKANSSSSSSSNASSSSKRLFSKDKSSSIEVDSVEGEMIVELKRYLKKENQLSMALAYKWLGIDSAEGKSQKLGEGIAFVKESLFRLEDMESSKMKSGIKNLSIKNSEKKKEERKNRVGRLEREIEDTKAWLRSYTKLNDTVAFQPIPPASSLIVPPGRPIFTAKPFVSPLSKFEPTHRLPSPNAEDEAEQGENGSAGAEGEYAGKGNYF</sequence>
<evidence type="ECO:0000313" key="6">
    <source>
        <dbReference type="Proteomes" id="UP000078595"/>
    </source>
</evidence>
<dbReference type="GO" id="GO:0005886">
    <property type="term" value="C:plasma membrane"/>
    <property type="evidence" value="ECO:0007669"/>
    <property type="project" value="TreeGrafter"/>
</dbReference>
<dbReference type="Pfam" id="PF03097">
    <property type="entry name" value="BRO1"/>
    <property type="match status" value="1"/>
</dbReference>
<dbReference type="RefSeq" id="XP_065825335.1">
    <property type="nucleotide sequence ID" value="XM_065969263.1"/>
</dbReference>
<evidence type="ECO:0000259" key="4">
    <source>
        <dbReference type="PROSITE" id="PS51180"/>
    </source>
</evidence>
<dbReference type="Gene3D" id="1.25.40.280">
    <property type="entry name" value="alix/aip1 like domains"/>
    <property type="match status" value="1"/>
</dbReference>